<evidence type="ECO:0000313" key="4">
    <source>
        <dbReference type="Proteomes" id="UP001221898"/>
    </source>
</evidence>
<dbReference type="GO" id="GO:0031274">
    <property type="term" value="P:positive regulation of pseudopodium assembly"/>
    <property type="evidence" value="ECO:0007669"/>
    <property type="project" value="TreeGrafter"/>
</dbReference>
<dbReference type="EMBL" id="JAINUG010000379">
    <property type="protein sequence ID" value="KAJ8372954.1"/>
    <property type="molecule type" value="Genomic_DNA"/>
</dbReference>
<name>A0AAD7RAK2_9TELE</name>
<feature type="non-terminal residue" evidence="3">
    <location>
        <position position="136"/>
    </location>
</feature>
<evidence type="ECO:0000313" key="3">
    <source>
        <dbReference type="EMBL" id="KAJ8372954.1"/>
    </source>
</evidence>
<feature type="domain" description="CRIB" evidence="2">
    <location>
        <begin position="30"/>
        <end position="44"/>
    </location>
</feature>
<accession>A0AAD7RAK2</accession>
<dbReference type="GO" id="GO:0005856">
    <property type="term" value="C:cytoskeleton"/>
    <property type="evidence" value="ECO:0007669"/>
    <property type="project" value="TreeGrafter"/>
</dbReference>
<dbReference type="Pfam" id="PF00786">
    <property type="entry name" value="PBD"/>
    <property type="match status" value="1"/>
</dbReference>
<dbReference type="GO" id="GO:0005886">
    <property type="term" value="C:plasma membrane"/>
    <property type="evidence" value="ECO:0007669"/>
    <property type="project" value="TreeGrafter"/>
</dbReference>
<dbReference type="InterPro" id="IPR000095">
    <property type="entry name" value="CRIB_dom"/>
</dbReference>
<dbReference type="InterPro" id="IPR051296">
    <property type="entry name" value="Cdc42_Effector_BORG/CEP"/>
</dbReference>
<reference evidence="3" key="1">
    <citation type="journal article" date="2023" name="Science">
        <title>Genome structures resolve the early diversification of teleost fishes.</title>
        <authorList>
            <person name="Parey E."/>
            <person name="Louis A."/>
            <person name="Montfort J."/>
            <person name="Bouchez O."/>
            <person name="Roques C."/>
            <person name="Iampietro C."/>
            <person name="Lluch J."/>
            <person name="Castinel A."/>
            <person name="Donnadieu C."/>
            <person name="Desvignes T."/>
            <person name="Floi Bucao C."/>
            <person name="Jouanno E."/>
            <person name="Wen M."/>
            <person name="Mejri S."/>
            <person name="Dirks R."/>
            <person name="Jansen H."/>
            <person name="Henkel C."/>
            <person name="Chen W.J."/>
            <person name="Zahm M."/>
            <person name="Cabau C."/>
            <person name="Klopp C."/>
            <person name="Thompson A.W."/>
            <person name="Robinson-Rechavi M."/>
            <person name="Braasch I."/>
            <person name="Lecointre G."/>
            <person name="Bobe J."/>
            <person name="Postlethwait J.H."/>
            <person name="Berthelot C."/>
            <person name="Roest Crollius H."/>
            <person name="Guiguen Y."/>
        </authorList>
    </citation>
    <scope>NUCLEOTIDE SEQUENCE</scope>
    <source>
        <strain evidence="3">NC1722</strain>
    </source>
</reference>
<protein>
    <recommendedName>
        <fullName evidence="2">CRIB domain-containing protein</fullName>
    </recommendedName>
</protein>
<proteinExistence type="predicted"/>
<dbReference type="GO" id="GO:0030838">
    <property type="term" value="P:positive regulation of actin filament polymerization"/>
    <property type="evidence" value="ECO:0007669"/>
    <property type="project" value="TreeGrafter"/>
</dbReference>
<sequence>MAAKAPIYLKRGSRRGKKERLRDVLSSDMISPPLGDFRHTIHIGSGAGPTTCLGICPSCRGSSTCSRAGRPTAWPSVPTTPHPHPQPTRPASVCGNPPGPAASHLLKNAISLPAIGGVQALTLPSPAPALPLAPPP</sequence>
<feature type="compositionally biased region" description="Pro residues" evidence="1">
    <location>
        <begin position="78"/>
        <end position="88"/>
    </location>
</feature>
<keyword evidence="4" id="KW-1185">Reference proteome</keyword>
<evidence type="ECO:0000259" key="2">
    <source>
        <dbReference type="PROSITE" id="PS50108"/>
    </source>
</evidence>
<dbReference type="PANTHER" id="PTHR15344">
    <property type="entry name" value="CDC42 EFFECTOR PROTEIN BORG"/>
    <property type="match status" value="1"/>
</dbReference>
<dbReference type="GO" id="GO:0007266">
    <property type="term" value="P:Rho protein signal transduction"/>
    <property type="evidence" value="ECO:0007669"/>
    <property type="project" value="TreeGrafter"/>
</dbReference>
<feature type="region of interest" description="Disordered" evidence="1">
    <location>
        <begin position="66"/>
        <end position="100"/>
    </location>
</feature>
<dbReference type="GO" id="GO:0031267">
    <property type="term" value="F:small GTPase binding"/>
    <property type="evidence" value="ECO:0007669"/>
    <property type="project" value="TreeGrafter"/>
</dbReference>
<dbReference type="PANTHER" id="PTHR15344:SF4">
    <property type="entry name" value="CDC42 EFFECTOR PROTEIN 2"/>
    <property type="match status" value="1"/>
</dbReference>
<gene>
    <name evidence="3" type="ORF">AAFF_G00272780</name>
</gene>
<dbReference type="GO" id="GO:0005737">
    <property type="term" value="C:cytoplasm"/>
    <property type="evidence" value="ECO:0007669"/>
    <property type="project" value="TreeGrafter"/>
</dbReference>
<dbReference type="PROSITE" id="PS50108">
    <property type="entry name" value="CRIB"/>
    <property type="match status" value="1"/>
</dbReference>
<dbReference type="AlphaFoldDB" id="A0AAD7RAK2"/>
<organism evidence="3 4">
    <name type="scientific">Aldrovandia affinis</name>
    <dbReference type="NCBI Taxonomy" id="143900"/>
    <lineage>
        <taxon>Eukaryota</taxon>
        <taxon>Metazoa</taxon>
        <taxon>Chordata</taxon>
        <taxon>Craniata</taxon>
        <taxon>Vertebrata</taxon>
        <taxon>Euteleostomi</taxon>
        <taxon>Actinopterygii</taxon>
        <taxon>Neopterygii</taxon>
        <taxon>Teleostei</taxon>
        <taxon>Notacanthiformes</taxon>
        <taxon>Halosauridae</taxon>
        <taxon>Aldrovandia</taxon>
    </lineage>
</organism>
<comment type="caution">
    <text evidence="3">The sequence shown here is derived from an EMBL/GenBank/DDBJ whole genome shotgun (WGS) entry which is preliminary data.</text>
</comment>
<evidence type="ECO:0000256" key="1">
    <source>
        <dbReference type="SAM" id="MobiDB-lite"/>
    </source>
</evidence>
<dbReference type="Proteomes" id="UP001221898">
    <property type="component" value="Unassembled WGS sequence"/>
</dbReference>
<dbReference type="GO" id="GO:0008360">
    <property type="term" value="P:regulation of cell shape"/>
    <property type="evidence" value="ECO:0007669"/>
    <property type="project" value="TreeGrafter"/>
</dbReference>